<dbReference type="PANTHER" id="PTHR13774:SF17">
    <property type="entry name" value="PHENAZINE BIOSYNTHESIS-LIKE DOMAIN-CONTAINING PROTEIN"/>
    <property type="match status" value="1"/>
</dbReference>
<evidence type="ECO:0000256" key="3">
    <source>
        <dbReference type="SAM" id="MobiDB-lite"/>
    </source>
</evidence>
<name>A0AAW1Y984_RUBAR</name>
<evidence type="ECO:0000313" key="5">
    <source>
        <dbReference type="Proteomes" id="UP001457282"/>
    </source>
</evidence>
<dbReference type="SUPFAM" id="SSF54506">
    <property type="entry name" value="Diaminopimelate epimerase-like"/>
    <property type="match status" value="1"/>
</dbReference>
<dbReference type="PANTHER" id="PTHR13774">
    <property type="entry name" value="PHENAZINE BIOSYNTHESIS PROTEIN"/>
    <property type="match status" value="1"/>
</dbReference>
<protein>
    <submittedName>
        <fullName evidence="4">Uncharacterized protein</fullName>
    </submittedName>
</protein>
<sequence length="361" mass="39404">MPKPTPLPLPRRVFFSGRRTTTATQPKASPRPNCRAYNFTKRHKQINKLLSRYRKFDQPPGEFISLTVLAGRIAALSFPPWRRNPVKYYVVDAFTESAFKGNPAAVCFLEEDRDDQWLQALAVEFNLSQTDGFTPVAEVDLCGHATIAAAFTLFKSGLVNSNIIEFSTLSGILTAKKVPDNVKVANGSTIPNGEAQDSYFIELNFPADPSNEFNSADASLISKALGGASVIDIRRTTVTDDLLVLLPSGKAVVDIQPQYDKIQKCPGARGVIVTAVAPPESGYDIYSRFFFPKLGINEDPVCGSAHCALASYWCKKLGKCDLVAYAASPRGGTINIHLDEQSQRVLLRGKAVTVMEGTVLV</sequence>
<keyword evidence="2" id="KW-0413">Isomerase</keyword>
<comment type="caution">
    <text evidence="4">The sequence shown here is derived from an EMBL/GenBank/DDBJ whole genome shotgun (WGS) entry which is preliminary data.</text>
</comment>
<dbReference type="AlphaFoldDB" id="A0AAW1Y984"/>
<evidence type="ECO:0000313" key="4">
    <source>
        <dbReference type="EMBL" id="KAK9945336.1"/>
    </source>
</evidence>
<dbReference type="NCBIfam" id="TIGR00654">
    <property type="entry name" value="PhzF_family"/>
    <property type="match status" value="1"/>
</dbReference>
<keyword evidence="5" id="KW-1185">Reference proteome</keyword>
<comment type="similarity">
    <text evidence="1">Belongs to the PhzF family.</text>
</comment>
<dbReference type="GO" id="GO:0005737">
    <property type="term" value="C:cytoplasm"/>
    <property type="evidence" value="ECO:0007669"/>
    <property type="project" value="TreeGrafter"/>
</dbReference>
<dbReference type="GO" id="GO:0016853">
    <property type="term" value="F:isomerase activity"/>
    <property type="evidence" value="ECO:0007669"/>
    <property type="project" value="UniProtKB-KW"/>
</dbReference>
<gene>
    <name evidence="4" type="ORF">M0R45_010856</name>
</gene>
<accession>A0AAW1Y984</accession>
<dbReference type="Proteomes" id="UP001457282">
    <property type="component" value="Unassembled WGS sequence"/>
</dbReference>
<dbReference type="Pfam" id="PF02567">
    <property type="entry name" value="PhzC-PhzF"/>
    <property type="match status" value="2"/>
</dbReference>
<organism evidence="4 5">
    <name type="scientific">Rubus argutus</name>
    <name type="common">Southern blackberry</name>
    <dbReference type="NCBI Taxonomy" id="59490"/>
    <lineage>
        <taxon>Eukaryota</taxon>
        <taxon>Viridiplantae</taxon>
        <taxon>Streptophyta</taxon>
        <taxon>Embryophyta</taxon>
        <taxon>Tracheophyta</taxon>
        <taxon>Spermatophyta</taxon>
        <taxon>Magnoliopsida</taxon>
        <taxon>eudicotyledons</taxon>
        <taxon>Gunneridae</taxon>
        <taxon>Pentapetalae</taxon>
        <taxon>rosids</taxon>
        <taxon>fabids</taxon>
        <taxon>Rosales</taxon>
        <taxon>Rosaceae</taxon>
        <taxon>Rosoideae</taxon>
        <taxon>Rosoideae incertae sedis</taxon>
        <taxon>Rubus</taxon>
    </lineage>
</organism>
<feature type="compositionally biased region" description="Polar residues" evidence="3">
    <location>
        <begin position="18"/>
        <end position="27"/>
    </location>
</feature>
<evidence type="ECO:0000256" key="1">
    <source>
        <dbReference type="ARBA" id="ARBA00008270"/>
    </source>
</evidence>
<proteinExistence type="inferred from homology"/>
<evidence type="ECO:0000256" key="2">
    <source>
        <dbReference type="ARBA" id="ARBA00023235"/>
    </source>
</evidence>
<dbReference type="InterPro" id="IPR003719">
    <property type="entry name" value="Phenazine_PhzF-like"/>
</dbReference>
<reference evidence="4 5" key="1">
    <citation type="journal article" date="2023" name="G3 (Bethesda)">
        <title>A chromosome-length genome assembly and annotation of blackberry (Rubus argutus, cv. 'Hillquist').</title>
        <authorList>
            <person name="Bruna T."/>
            <person name="Aryal R."/>
            <person name="Dudchenko O."/>
            <person name="Sargent D.J."/>
            <person name="Mead D."/>
            <person name="Buti M."/>
            <person name="Cavallini A."/>
            <person name="Hytonen T."/>
            <person name="Andres J."/>
            <person name="Pham M."/>
            <person name="Weisz D."/>
            <person name="Mascagni F."/>
            <person name="Usai G."/>
            <person name="Natali L."/>
            <person name="Bassil N."/>
            <person name="Fernandez G.E."/>
            <person name="Lomsadze A."/>
            <person name="Armour M."/>
            <person name="Olukolu B."/>
            <person name="Poorten T."/>
            <person name="Britton C."/>
            <person name="Davik J."/>
            <person name="Ashrafi H."/>
            <person name="Aiden E.L."/>
            <person name="Borodovsky M."/>
            <person name="Worthington M."/>
        </authorList>
    </citation>
    <scope>NUCLEOTIDE SEQUENCE [LARGE SCALE GENOMIC DNA]</scope>
    <source>
        <strain evidence="4">PI 553951</strain>
    </source>
</reference>
<feature type="region of interest" description="Disordered" evidence="3">
    <location>
        <begin position="1"/>
        <end position="31"/>
    </location>
</feature>
<dbReference type="Gene3D" id="3.10.310.10">
    <property type="entry name" value="Diaminopimelate Epimerase, Chain A, domain 1"/>
    <property type="match status" value="3"/>
</dbReference>
<dbReference type="EMBL" id="JBEDUW010000002">
    <property type="protein sequence ID" value="KAK9945336.1"/>
    <property type="molecule type" value="Genomic_DNA"/>
</dbReference>